<dbReference type="Proteomes" id="UP000092668">
    <property type="component" value="Unassembled WGS sequence"/>
</dbReference>
<evidence type="ECO:0000256" key="5">
    <source>
        <dbReference type="SAM" id="MobiDB-lite"/>
    </source>
</evidence>
<evidence type="ECO:0000256" key="4">
    <source>
        <dbReference type="PROSITE-ProRule" id="PRU00473"/>
    </source>
</evidence>
<dbReference type="Proteomes" id="UP000192713">
    <property type="component" value="Unassembled WGS sequence"/>
</dbReference>
<comment type="subcellular location">
    <subcellularLocation>
        <location evidence="1">Cell outer membrane</location>
    </subcellularLocation>
</comment>
<dbReference type="GO" id="GO:0009279">
    <property type="term" value="C:cell outer membrane"/>
    <property type="evidence" value="ECO:0007669"/>
    <property type="project" value="UniProtKB-SubCell"/>
</dbReference>
<evidence type="ECO:0000313" key="8">
    <source>
        <dbReference type="EMBL" id="OBY33590.1"/>
    </source>
</evidence>
<dbReference type="InterPro" id="IPR054121">
    <property type="entry name" value="ArfA_BON-like"/>
</dbReference>
<comment type="caution">
    <text evidence="8">The sequence shown here is derived from an EMBL/GenBank/DDBJ whole genome shotgun (WGS) entry which is preliminary data.</text>
</comment>
<dbReference type="PANTHER" id="PTHR30329">
    <property type="entry name" value="STATOR ELEMENT OF FLAGELLAR MOTOR COMPLEX"/>
    <property type="match status" value="1"/>
</dbReference>
<dbReference type="InterPro" id="IPR050330">
    <property type="entry name" value="Bact_OuterMem_StrucFunc"/>
</dbReference>
<dbReference type="EMBL" id="MVHU01000009">
    <property type="protein sequence ID" value="ORA80798.1"/>
    <property type="molecule type" value="Genomic_DNA"/>
</dbReference>
<dbReference type="InterPro" id="IPR006664">
    <property type="entry name" value="OMP_bac"/>
</dbReference>
<feature type="compositionally biased region" description="Pro residues" evidence="5">
    <location>
        <begin position="207"/>
        <end position="229"/>
    </location>
</feature>
<dbReference type="EMBL" id="LFOE01000001">
    <property type="protein sequence ID" value="OBY33590.1"/>
    <property type="molecule type" value="Genomic_DNA"/>
</dbReference>
<dbReference type="InterPro" id="IPR036737">
    <property type="entry name" value="OmpA-like_sf"/>
</dbReference>
<evidence type="ECO:0000256" key="2">
    <source>
        <dbReference type="ARBA" id="ARBA00023136"/>
    </source>
</evidence>
<proteinExistence type="predicted"/>
<dbReference type="CDD" id="cd07185">
    <property type="entry name" value="OmpA_C-like"/>
    <property type="match status" value="1"/>
</dbReference>
<dbReference type="PANTHER" id="PTHR30329:SF21">
    <property type="entry name" value="LIPOPROTEIN YIAD-RELATED"/>
    <property type="match status" value="1"/>
</dbReference>
<evidence type="ECO:0000256" key="3">
    <source>
        <dbReference type="ARBA" id="ARBA00023237"/>
    </source>
</evidence>
<keyword evidence="3" id="KW-0998">Cell outer membrane</keyword>
<reference evidence="8 10" key="1">
    <citation type="submission" date="2015-06" db="EMBL/GenBank/DDBJ databases">
        <title>Genome sequence of Mycobacterium kumamotonense strain Roo.</title>
        <authorList>
            <person name="Greninger A.L."/>
            <person name="Cunningham G."/>
            <person name="Miller S."/>
        </authorList>
    </citation>
    <scope>NUCLEOTIDE SEQUENCE [LARGE SCALE GENOMIC DNA]</scope>
    <source>
        <strain evidence="8 10">Roo</strain>
    </source>
</reference>
<dbReference type="Gene3D" id="3.30.1330.60">
    <property type="entry name" value="OmpA-like domain"/>
    <property type="match status" value="1"/>
</dbReference>
<evidence type="ECO:0000259" key="7">
    <source>
        <dbReference type="PROSITE" id="PS51123"/>
    </source>
</evidence>
<dbReference type="STRING" id="354243.BST28_08575"/>
<evidence type="ECO:0000256" key="1">
    <source>
        <dbReference type="ARBA" id="ARBA00004442"/>
    </source>
</evidence>
<dbReference type="Gene3D" id="3.40.1520.20">
    <property type="match status" value="1"/>
</dbReference>
<evidence type="ECO:0000256" key="6">
    <source>
        <dbReference type="SAM" id="Phobius"/>
    </source>
</evidence>
<protein>
    <submittedName>
        <fullName evidence="8">Membrane protein</fullName>
    </submittedName>
</protein>
<gene>
    <name evidence="8" type="ORF">ACT18_01310</name>
    <name evidence="9" type="ORF">BST28_08575</name>
</gene>
<dbReference type="Pfam" id="PF00691">
    <property type="entry name" value="OmpA"/>
    <property type="match status" value="1"/>
</dbReference>
<accession>A0A1B8SLN1</accession>
<dbReference type="PRINTS" id="PR01021">
    <property type="entry name" value="OMPADOMAIN"/>
</dbReference>
<organism evidence="8 10">
    <name type="scientific">Mycolicibacter kumamotonensis</name>
    <dbReference type="NCBI Taxonomy" id="354243"/>
    <lineage>
        <taxon>Bacteria</taxon>
        <taxon>Bacillati</taxon>
        <taxon>Actinomycetota</taxon>
        <taxon>Actinomycetes</taxon>
        <taxon>Mycobacteriales</taxon>
        <taxon>Mycobacteriaceae</taxon>
        <taxon>Mycolicibacter</taxon>
    </lineage>
</organism>
<dbReference type="AlphaFoldDB" id="A0A1B8SLN1"/>
<feature type="transmembrane region" description="Helical" evidence="6">
    <location>
        <begin position="25"/>
        <end position="46"/>
    </location>
</feature>
<evidence type="ECO:0000313" key="9">
    <source>
        <dbReference type="EMBL" id="ORA80798.1"/>
    </source>
</evidence>
<keyword evidence="6" id="KW-0812">Transmembrane</keyword>
<name>A0A1B8SLN1_9MYCO</name>
<evidence type="ECO:0000313" key="10">
    <source>
        <dbReference type="Proteomes" id="UP000092668"/>
    </source>
</evidence>
<dbReference type="PROSITE" id="PS51123">
    <property type="entry name" value="OMPA_2"/>
    <property type="match status" value="1"/>
</dbReference>
<keyword evidence="6" id="KW-1133">Transmembrane helix</keyword>
<evidence type="ECO:0000313" key="11">
    <source>
        <dbReference type="Proteomes" id="UP000192713"/>
    </source>
</evidence>
<feature type="domain" description="OmpA-like" evidence="7">
    <location>
        <begin position="244"/>
        <end position="358"/>
    </location>
</feature>
<sequence>MPGPETSTLTAWRKVSRFYRRPPGVGWFLALTAIPLLLAMIGLGMADRSKLETNAPSVAAPSTVAPSVSPQRFLFAPLSILRNGNVITLNGELPDIATRTWLLDMLTGVYGSDVELVDNLIIKQGVAVPDSAALASVFKAAVTMPDFKFKINGDAVTLIGTATSGAVKSAVGAAAKAAWPNLKLANNIVVLPDAVEAPSAPAAPSRPEVPPPPTPSPLSPSASPAPAPARTPTASPAGDCGNLQADITALMSTPITFVTNGQALSPGSRQQLSRVAEKLKGCRGLQVTVSGYTDNTGNDGINVPLSTSRAKAVADFLVAQGVPADRVTAKGFGSADPVASNATPDGRAQNRRVVITVS</sequence>
<keyword evidence="10" id="KW-1185">Reference proteome</keyword>
<dbReference type="PATRIC" id="fig|354243.3.peg.283"/>
<dbReference type="Pfam" id="PF21923">
    <property type="entry name" value="BON_like"/>
    <property type="match status" value="1"/>
</dbReference>
<reference evidence="9 11" key="2">
    <citation type="submission" date="2017-02" db="EMBL/GenBank/DDBJ databases">
        <title>The new phylogeny of genus Mycobacterium.</title>
        <authorList>
            <person name="Tortoli E."/>
            <person name="Trovato A."/>
            <person name="Cirillo D.M."/>
        </authorList>
    </citation>
    <scope>NUCLEOTIDE SEQUENCE [LARGE SCALE GENOMIC DNA]</scope>
    <source>
        <strain evidence="9 11">DSM 45093</strain>
    </source>
</reference>
<feature type="region of interest" description="Disordered" evidence="5">
    <location>
        <begin position="199"/>
        <end position="241"/>
    </location>
</feature>
<dbReference type="SUPFAM" id="SSF103088">
    <property type="entry name" value="OmpA-like"/>
    <property type="match status" value="1"/>
</dbReference>
<dbReference type="PRINTS" id="PR01023">
    <property type="entry name" value="NAFLGMOTY"/>
</dbReference>
<keyword evidence="2 4" id="KW-0472">Membrane</keyword>
<dbReference type="InterPro" id="IPR006665">
    <property type="entry name" value="OmpA-like"/>
</dbReference>